<comment type="caution">
    <text evidence="1">The sequence shown here is derived from an EMBL/GenBank/DDBJ whole genome shotgun (WGS) entry which is preliminary data.</text>
</comment>
<dbReference type="Pfam" id="PF00494">
    <property type="entry name" value="SQS_PSY"/>
    <property type="match status" value="1"/>
</dbReference>
<dbReference type="SUPFAM" id="SSF48576">
    <property type="entry name" value="Terpenoid synthases"/>
    <property type="match status" value="1"/>
</dbReference>
<sequence>MSLDACAALVEKADPDRFLAAMSAPVEARRVLFPIYAFNVEVSRAPWVTEEPMIAEMRLQWWRDALEEIAQAGPVRRHEVVDALAAVLDKTGAQLLDKLVAIRRWDIYKDVFEDTAHFEDYIQTTSGNLMWAAVRALGNANEAVVRDFAYGVGIANWFCAIPKLEGRGRKPLLDGRAEAVKALGEQALHRLLQARSRRAEISPAAASALRAGWRAKAILSTAIKAPERVADGNLTESAFISKIRLMGYALTNRW</sequence>
<dbReference type="InterPro" id="IPR008949">
    <property type="entry name" value="Isoprenoid_synthase_dom_sf"/>
</dbReference>
<dbReference type="InterPro" id="IPR002060">
    <property type="entry name" value="Squ/phyt_synthse"/>
</dbReference>
<name>A0ABX2IRC2_9RHOB</name>
<reference evidence="1 2" key="1">
    <citation type="submission" date="2020-06" db="EMBL/GenBank/DDBJ databases">
        <title>Sulfitobacter algicola sp. nov., isolated from green algae.</title>
        <authorList>
            <person name="Wang C."/>
        </authorList>
    </citation>
    <scope>NUCLEOTIDE SEQUENCE [LARGE SCALE GENOMIC DNA]</scope>
    <source>
        <strain evidence="1 2">1151</strain>
    </source>
</reference>
<dbReference type="Proteomes" id="UP000777935">
    <property type="component" value="Unassembled WGS sequence"/>
</dbReference>
<organism evidence="1 2">
    <name type="scientific">Parasulfitobacter algicola</name>
    <dbReference type="NCBI Taxonomy" id="2614809"/>
    <lineage>
        <taxon>Bacteria</taxon>
        <taxon>Pseudomonadati</taxon>
        <taxon>Pseudomonadota</taxon>
        <taxon>Alphaproteobacteria</taxon>
        <taxon>Rhodobacterales</taxon>
        <taxon>Roseobacteraceae</taxon>
        <taxon>Parasulfitobacter</taxon>
    </lineage>
</organism>
<dbReference type="RefSeq" id="WP_174138440.1">
    <property type="nucleotide sequence ID" value="NZ_JABUFE010000006.1"/>
</dbReference>
<protein>
    <submittedName>
        <fullName evidence="1">Squalene/phytoene synthase family protein</fullName>
    </submittedName>
</protein>
<dbReference type="EMBL" id="JABUFE010000006">
    <property type="protein sequence ID" value="NSX55428.1"/>
    <property type="molecule type" value="Genomic_DNA"/>
</dbReference>
<evidence type="ECO:0000313" key="1">
    <source>
        <dbReference type="EMBL" id="NSX55428.1"/>
    </source>
</evidence>
<dbReference type="Gene3D" id="1.10.600.10">
    <property type="entry name" value="Farnesyl Diphosphate Synthase"/>
    <property type="match status" value="1"/>
</dbReference>
<gene>
    <name evidence="1" type="ORF">HRQ87_11495</name>
</gene>
<evidence type="ECO:0000313" key="2">
    <source>
        <dbReference type="Proteomes" id="UP000777935"/>
    </source>
</evidence>
<proteinExistence type="predicted"/>
<accession>A0ABX2IRC2</accession>
<keyword evidence="2" id="KW-1185">Reference proteome</keyword>